<evidence type="ECO:0000259" key="1">
    <source>
        <dbReference type="Pfam" id="PF05168"/>
    </source>
</evidence>
<comment type="caution">
    <text evidence="2">The sequence shown here is derived from an EMBL/GenBank/DDBJ whole genome shotgun (WGS) entry which is preliminary data.</text>
</comment>
<dbReference type="EMBL" id="MELK01000047">
    <property type="protein sequence ID" value="OFW56355.1"/>
    <property type="molecule type" value="Genomic_DNA"/>
</dbReference>
<dbReference type="InterPro" id="IPR007842">
    <property type="entry name" value="HEPN_dom"/>
</dbReference>
<dbReference type="AlphaFoldDB" id="A0A1F2WHL4"/>
<reference evidence="2 3" key="1">
    <citation type="journal article" date="2016" name="Nat. Commun.">
        <title>Thousands of microbial genomes shed light on interconnected biogeochemical processes in an aquifer system.</title>
        <authorList>
            <person name="Anantharaman K."/>
            <person name="Brown C.T."/>
            <person name="Hug L.A."/>
            <person name="Sharon I."/>
            <person name="Castelle C.J."/>
            <person name="Probst A.J."/>
            <person name="Thomas B.C."/>
            <person name="Singh A."/>
            <person name="Wilkins M.J."/>
            <person name="Karaoz U."/>
            <person name="Brodie E.L."/>
            <person name="Williams K.H."/>
            <person name="Hubbard S.S."/>
            <person name="Banfield J.F."/>
        </authorList>
    </citation>
    <scope>NUCLEOTIDE SEQUENCE [LARGE SCALE GENOMIC DNA]</scope>
</reference>
<dbReference type="Proteomes" id="UP000177876">
    <property type="component" value="Unassembled WGS sequence"/>
</dbReference>
<name>A0A1F2WHL4_9ACTN</name>
<protein>
    <recommendedName>
        <fullName evidence="1">HEPN domain-containing protein</fullName>
    </recommendedName>
</protein>
<accession>A0A1F2WHL4</accession>
<evidence type="ECO:0000313" key="3">
    <source>
        <dbReference type="Proteomes" id="UP000177876"/>
    </source>
</evidence>
<evidence type="ECO:0000313" key="2">
    <source>
        <dbReference type="EMBL" id="OFW56355.1"/>
    </source>
</evidence>
<dbReference type="Gene3D" id="1.20.120.330">
    <property type="entry name" value="Nucleotidyltransferases domain 2"/>
    <property type="match status" value="1"/>
</dbReference>
<gene>
    <name evidence="2" type="ORF">A2Y75_03915</name>
</gene>
<organism evidence="2 3">
    <name type="scientific">Candidatus Solincola sediminis</name>
    <dbReference type="NCBI Taxonomy" id="1797199"/>
    <lineage>
        <taxon>Bacteria</taxon>
        <taxon>Bacillati</taxon>
        <taxon>Actinomycetota</taxon>
        <taxon>Candidatus Geothermincolia</taxon>
        <taxon>Candidatus Geothermincolales</taxon>
        <taxon>Candidatus Geothermincolaceae</taxon>
        <taxon>Candidatus Solincola</taxon>
    </lineage>
</organism>
<dbReference type="Pfam" id="PF05168">
    <property type="entry name" value="HEPN"/>
    <property type="match status" value="1"/>
</dbReference>
<sequence>MYRLMVRTTNRKYVDRSDSRNLLKKALEARDTMHSELEKGNFNSAASNAVKCAINACNALTVAVSGEISSGKKHEDAAFLLAERVRGKDVKEAENIFRRIVGKKTDIDYGVKLARRGDAESLVRFADEFLGWVESRMPPEYR</sequence>
<proteinExistence type="predicted"/>
<feature type="domain" description="HEPN" evidence="1">
    <location>
        <begin position="20"/>
        <end position="135"/>
    </location>
</feature>